<proteinExistence type="inferred from homology"/>
<evidence type="ECO:0000256" key="1">
    <source>
        <dbReference type="ARBA" id="ARBA00010690"/>
    </source>
</evidence>
<dbReference type="EMBL" id="CP025430">
    <property type="protein sequence ID" value="AUH64500.1"/>
    <property type="molecule type" value="Genomic_DNA"/>
</dbReference>
<feature type="compositionally biased region" description="Basic and acidic residues" evidence="2">
    <location>
        <begin position="221"/>
        <end position="238"/>
    </location>
</feature>
<reference evidence="4 5" key="1">
    <citation type="journal article" date="2013" name="Antonie Van Leeuwenhoek">
        <title>Paracoccus zhejiangensis sp. nov., isolated from activated sludge in wastewater-treatment system.</title>
        <authorList>
            <person name="Wu Z.G."/>
            <person name="Zhang D.F."/>
            <person name="Liu Y.L."/>
            <person name="Wang F."/>
            <person name="Jiang X."/>
            <person name="Li C."/>
            <person name="Li S.P."/>
            <person name="Hong Q."/>
            <person name="Li W.J."/>
        </authorList>
    </citation>
    <scope>NUCLEOTIDE SEQUENCE [LARGE SCALE GENOMIC DNA]</scope>
    <source>
        <strain evidence="4 5">J6</strain>
    </source>
</reference>
<dbReference type="OrthoDB" id="9807950at2"/>
<feature type="region of interest" description="Disordered" evidence="2">
    <location>
        <begin position="218"/>
        <end position="238"/>
    </location>
</feature>
<protein>
    <submittedName>
        <fullName evidence="4">Flagellar biosynthesis protein FlhB</fullName>
    </submittedName>
</protein>
<feature type="transmembrane region" description="Helical" evidence="3">
    <location>
        <begin position="37"/>
        <end position="59"/>
    </location>
</feature>
<dbReference type="GO" id="GO:0005886">
    <property type="term" value="C:plasma membrane"/>
    <property type="evidence" value="ECO:0007669"/>
    <property type="project" value="TreeGrafter"/>
</dbReference>
<dbReference type="PANTHER" id="PTHR30531">
    <property type="entry name" value="FLAGELLAR BIOSYNTHETIC PROTEIN FLHB"/>
    <property type="match status" value="1"/>
</dbReference>
<dbReference type="InterPro" id="IPR029025">
    <property type="entry name" value="T3SS_substrate_exporter_C"/>
</dbReference>
<evidence type="ECO:0000313" key="4">
    <source>
        <dbReference type="EMBL" id="AUH64500.1"/>
    </source>
</evidence>
<dbReference type="AlphaFoldDB" id="A0A2H5EYY4"/>
<evidence type="ECO:0000313" key="5">
    <source>
        <dbReference type="Proteomes" id="UP000234530"/>
    </source>
</evidence>
<organism evidence="4 5">
    <name type="scientific">Paracoccus zhejiangensis</name>
    <dbReference type="NCBI Taxonomy" id="1077935"/>
    <lineage>
        <taxon>Bacteria</taxon>
        <taxon>Pseudomonadati</taxon>
        <taxon>Pseudomonadota</taxon>
        <taxon>Alphaproteobacteria</taxon>
        <taxon>Rhodobacterales</taxon>
        <taxon>Paracoccaceae</taxon>
        <taxon>Paracoccus</taxon>
    </lineage>
</organism>
<dbReference type="GO" id="GO:0009306">
    <property type="term" value="P:protein secretion"/>
    <property type="evidence" value="ECO:0007669"/>
    <property type="project" value="InterPro"/>
</dbReference>
<dbReference type="Gene3D" id="6.10.250.2080">
    <property type="match status" value="1"/>
</dbReference>
<keyword evidence="3" id="KW-0472">Membrane</keyword>
<keyword evidence="3" id="KW-1133">Transmembrane helix</keyword>
<evidence type="ECO:0000256" key="3">
    <source>
        <dbReference type="SAM" id="Phobius"/>
    </source>
</evidence>
<accession>A0A2H5EYY4</accession>
<feature type="transmembrane region" description="Helical" evidence="3">
    <location>
        <begin position="141"/>
        <end position="162"/>
    </location>
</feature>
<keyword evidence="3" id="KW-0812">Transmembrane</keyword>
<keyword evidence="4" id="KW-0282">Flagellum</keyword>
<feature type="region of interest" description="Disordered" evidence="2">
    <location>
        <begin position="1"/>
        <end position="27"/>
    </location>
</feature>
<dbReference type="PRINTS" id="PR00950">
    <property type="entry name" value="TYPE3IMSPROT"/>
</dbReference>
<evidence type="ECO:0000256" key="2">
    <source>
        <dbReference type="SAM" id="MobiDB-lite"/>
    </source>
</evidence>
<dbReference type="KEGG" id="pzh:CX676_10265"/>
<dbReference type="Pfam" id="PF01312">
    <property type="entry name" value="Bac_export_2"/>
    <property type="match status" value="1"/>
</dbReference>
<feature type="transmembrane region" description="Helical" evidence="3">
    <location>
        <begin position="182"/>
        <end position="209"/>
    </location>
</feature>
<dbReference type="Proteomes" id="UP000234530">
    <property type="component" value="Chromosome"/>
</dbReference>
<keyword evidence="4" id="KW-0969">Cilium</keyword>
<dbReference type="PANTHER" id="PTHR30531:SF12">
    <property type="entry name" value="FLAGELLAR BIOSYNTHETIC PROTEIN FLHB"/>
    <property type="match status" value="1"/>
</dbReference>
<gene>
    <name evidence="4" type="ORF">CX676_10265</name>
</gene>
<name>A0A2H5EYY4_9RHOB</name>
<dbReference type="SUPFAM" id="SSF160544">
    <property type="entry name" value="EscU C-terminal domain-like"/>
    <property type="match status" value="1"/>
</dbReference>
<comment type="similarity">
    <text evidence="1">Belongs to the type III secretion exporter family.</text>
</comment>
<dbReference type="Gene3D" id="3.40.1690.10">
    <property type="entry name" value="secretion proteins EscU"/>
    <property type="match status" value="1"/>
</dbReference>
<keyword evidence="4" id="KW-0966">Cell projection</keyword>
<sequence length="356" mass="38655">MSGEVDKDSKQFEPSEQRLRRAREQGDVPRSTELNAAAMYAGAWLAFGIAAVFAVKSWLGMATRIMGSDGWPIGPVFALGAALGQFAALAVTLLAAIPMVFILLALIAQRGLVFSVGKLAIDFRRIDPVKNAAQKFGASGWVSFAISLGKSVLVCAGGVYLFRSLFVMLENAGLGGGTAWVLGLGAILQRAFLLALVVSAGFAVVDLLWKHLEHRRKNRMTRQEMQDEHKESEGDPHLKAARRQKAVDIAMSKMLADVETADVVIVNPTHYAVALKWHRGSGRAPVCVAKGVDEIAARIRERAGAHRVPVWSDPPCARALHATVQLGEEIRRDQFAPVAAAIRFAEKMRERARAGW</sequence>
<dbReference type="InterPro" id="IPR006135">
    <property type="entry name" value="T3SS_substrate_exporter"/>
</dbReference>
<dbReference type="RefSeq" id="WP_101752533.1">
    <property type="nucleotide sequence ID" value="NZ_CP025430.1"/>
</dbReference>
<keyword evidence="5" id="KW-1185">Reference proteome</keyword>